<dbReference type="InterPro" id="IPR003593">
    <property type="entry name" value="AAA+_ATPase"/>
</dbReference>
<dbReference type="Pfam" id="PF10431">
    <property type="entry name" value="ClpB_D2-small"/>
    <property type="match status" value="1"/>
</dbReference>
<dbReference type="FunFam" id="3.40.50.300:FF:000025">
    <property type="entry name" value="ATP-dependent Clp protease subunit"/>
    <property type="match status" value="1"/>
</dbReference>
<feature type="domain" description="AAA+ ATPase" evidence="9">
    <location>
        <begin position="129"/>
        <end position="273"/>
    </location>
</feature>
<dbReference type="OrthoDB" id="47330at2759"/>
<reference evidence="12" key="2">
    <citation type="submission" date="2015-01" db="EMBL/GenBank/DDBJ databases">
        <title>Evolutionary Origins and Diversification of the Mycorrhizal Mutualists.</title>
        <authorList>
            <consortium name="DOE Joint Genome Institute"/>
            <consortium name="Mycorrhizal Genomics Consortium"/>
            <person name="Kohler A."/>
            <person name="Kuo A."/>
            <person name="Nagy L.G."/>
            <person name="Floudas D."/>
            <person name="Copeland A."/>
            <person name="Barry K.W."/>
            <person name="Cichocki N."/>
            <person name="Veneault-Fourrey C."/>
            <person name="LaButti K."/>
            <person name="Lindquist E.A."/>
            <person name="Lipzen A."/>
            <person name="Lundell T."/>
            <person name="Morin E."/>
            <person name="Murat C."/>
            <person name="Riley R."/>
            <person name="Ohm R."/>
            <person name="Sun H."/>
            <person name="Tunlid A."/>
            <person name="Henrissat B."/>
            <person name="Grigoriev I.V."/>
            <person name="Hibbett D.S."/>
            <person name="Martin F."/>
        </authorList>
    </citation>
    <scope>NUCLEOTIDE SEQUENCE [LARGE SCALE GENOMIC DNA]</scope>
    <source>
        <strain evidence="12">LaAM-08-1</strain>
    </source>
</reference>
<accession>A0A0C9XC08</accession>
<keyword evidence="12" id="KW-1185">Reference proteome</keyword>
<keyword evidence="5 6" id="KW-0143">Chaperone</keyword>
<feature type="domain" description="AAA+ ATPase" evidence="9">
    <location>
        <begin position="531"/>
        <end position="676"/>
    </location>
</feature>
<keyword evidence="2" id="KW-0677">Repeat</keyword>
<evidence type="ECO:0000256" key="3">
    <source>
        <dbReference type="ARBA" id="ARBA00022741"/>
    </source>
</evidence>
<feature type="coiled-coil region" evidence="7">
    <location>
        <begin position="342"/>
        <end position="422"/>
    </location>
</feature>
<dbReference type="InterPro" id="IPR019489">
    <property type="entry name" value="Clp_ATPase_C"/>
</dbReference>
<dbReference type="SMART" id="SM01086">
    <property type="entry name" value="ClpB_D2-small"/>
    <property type="match status" value="1"/>
</dbReference>
<dbReference type="Gene3D" id="3.40.50.300">
    <property type="entry name" value="P-loop containing nucleotide triphosphate hydrolases"/>
    <property type="match status" value="3"/>
</dbReference>
<evidence type="ECO:0008006" key="13">
    <source>
        <dbReference type="Google" id="ProtNLM"/>
    </source>
</evidence>
<evidence type="ECO:0000259" key="10">
    <source>
        <dbReference type="SMART" id="SM01086"/>
    </source>
</evidence>
<dbReference type="PROSITE" id="PS00871">
    <property type="entry name" value="CLPAB_2"/>
    <property type="match status" value="1"/>
</dbReference>
<dbReference type="SMART" id="SM00382">
    <property type="entry name" value="AAA"/>
    <property type="match status" value="2"/>
</dbReference>
<dbReference type="HOGENOM" id="CLU_005070_4_0_1"/>
<dbReference type="PRINTS" id="PR00300">
    <property type="entry name" value="CLPPROTEASEA"/>
</dbReference>
<protein>
    <recommendedName>
        <fullName evidence="13">P-loop containing nucleoside triphosphate hydrolase protein</fullName>
    </recommendedName>
</protein>
<dbReference type="EMBL" id="KN838656">
    <property type="protein sequence ID" value="KIJ98998.1"/>
    <property type="molecule type" value="Genomic_DNA"/>
</dbReference>
<dbReference type="AlphaFoldDB" id="A0A0C9XC08"/>
<dbReference type="PANTHER" id="PTHR11638">
    <property type="entry name" value="ATP-DEPENDENT CLP PROTEASE"/>
    <property type="match status" value="1"/>
</dbReference>
<gene>
    <name evidence="11" type="ORF">K443DRAFT_680291</name>
</gene>
<dbReference type="CDD" id="cd00009">
    <property type="entry name" value="AAA"/>
    <property type="match status" value="1"/>
</dbReference>
<keyword evidence="7" id="KW-0175">Coiled coil</keyword>
<dbReference type="GO" id="GO:0034605">
    <property type="term" value="P:cellular response to heat"/>
    <property type="evidence" value="ECO:0007669"/>
    <property type="project" value="TreeGrafter"/>
</dbReference>
<dbReference type="FunFam" id="3.40.50.300:FF:000120">
    <property type="entry name" value="ATP-dependent chaperone ClpB"/>
    <property type="match status" value="1"/>
</dbReference>
<sequence length="829" mass="91556">MLLSPPPTLTRNSIPKLTGTRHAFSTSTRYARTRTHPGPLLVVPSACVAIPRLPHAVSRYYSNGIGGGGGGQPKGGFPSFSLGPQHQKGEALKEYSVDLTELAKEGKLDPTIGRDDEIRRTIQILSRRTKSNPVLIGPPGVGKTAILEGLASRIVAKEVPESLHNKRVLSIDLSAIMAGSGIRGQFEEKFKALLRDIEDEGRQVICFIDEVHTLFNLGKSEGSIDAGQMIKPALARGLQLVGATTPDEYRKTISKDAALERRFQPVTIDEPTVSSTISILRGLKPRYEVHHGVEISDGALVTAAVYSARYISDRFLPDKAIDLVDEAASALRLAQESKPDELESLEREIMTLQIELESLKNESDTFSVERRNKVEQELREKREEAAALTGVWQTERSRLDKIKDVKRRLEEAKHQLDVAQRQGQFELASRLRFSTIPELQRQLPAEGDKANRDEESPLAMLHDRVTSNDISRVVAKATGIPVQNLLKGERDKLVHMEESLAARVVGQDHVVSAISDAVRISRAGLQAPNRPVASFLFLGPTGVGKTELCKALAAFLFNDEQRGLITINMSEYHDRHTMSRLIGAAPGYVGFEEGGQLTEAVRRKPYAVILLDELEKAHKDVSMILLQILDEGVITDSQGRKVDFKNTIICLTSNLGSDILAHTSACDPKTGIVTPEAKNEVTERTQEYFPPELLNRLDTTLVFNKLSRESILAVVSLRLNDVAHRLKNRRISLDVDGASKDWLAQHGYSEIYGARAIARVVRTDVLFPLARKLLRGTIRDGDVVKIRVAESGDVLEIKENHPPDPSLARPDSEVNPEENPPLDFEEGKD</sequence>
<dbReference type="CDD" id="cd19499">
    <property type="entry name" value="RecA-like_ClpB_Hsp104-like"/>
    <property type="match status" value="1"/>
</dbReference>
<organism evidence="11 12">
    <name type="scientific">Laccaria amethystina LaAM-08-1</name>
    <dbReference type="NCBI Taxonomy" id="1095629"/>
    <lineage>
        <taxon>Eukaryota</taxon>
        <taxon>Fungi</taxon>
        <taxon>Dikarya</taxon>
        <taxon>Basidiomycota</taxon>
        <taxon>Agaricomycotina</taxon>
        <taxon>Agaricomycetes</taxon>
        <taxon>Agaricomycetidae</taxon>
        <taxon>Agaricales</taxon>
        <taxon>Agaricineae</taxon>
        <taxon>Hydnangiaceae</taxon>
        <taxon>Laccaria</taxon>
    </lineage>
</organism>
<dbReference type="Pfam" id="PF07724">
    <property type="entry name" value="AAA_2"/>
    <property type="match status" value="1"/>
</dbReference>
<dbReference type="SUPFAM" id="SSF52540">
    <property type="entry name" value="P-loop containing nucleoside triphosphate hydrolases"/>
    <property type="match status" value="2"/>
</dbReference>
<dbReference type="InterPro" id="IPR018368">
    <property type="entry name" value="ClpA/B_CS1"/>
</dbReference>
<dbReference type="GO" id="GO:0042026">
    <property type="term" value="P:protein refolding"/>
    <property type="evidence" value="ECO:0007669"/>
    <property type="project" value="TreeGrafter"/>
</dbReference>
<dbReference type="InterPro" id="IPR028299">
    <property type="entry name" value="ClpA/B_CS2"/>
</dbReference>
<dbReference type="Pfam" id="PF00004">
    <property type="entry name" value="AAA"/>
    <property type="match status" value="1"/>
</dbReference>
<evidence type="ECO:0000256" key="1">
    <source>
        <dbReference type="ARBA" id="ARBA00008675"/>
    </source>
</evidence>
<dbReference type="GO" id="GO:0043335">
    <property type="term" value="P:protein unfolding"/>
    <property type="evidence" value="ECO:0007669"/>
    <property type="project" value="TreeGrafter"/>
</dbReference>
<feature type="domain" description="Clp ATPase C-terminal" evidence="10">
    <location>
        <begin position="706"/>
        <end position="797"/>
    </location>
</feature>
<keyword evidence="4 6" id="KW-0067">ATP-binding</keyword>
<evidence type="ECO:0000256" key="4">
    <source>
        <dbReference type="ARBA" id="ARBA00022840"/>
    </source>
</evidence>
<comment type="similarity">
    <text evidence="1 6">Belongs to the ClpA/ClpB family.</text>
</comment>
<evidence type="ECO:0000256" key="8">
    <source>
        <dbReference type="SAM" id="MobiDB-lite"/>
    </source>
</evidence>
<dbReference type="Pfam" id="PF17871">
    <property type="entry name" value="AAA_lid_9"/>
    <property type="match status" value="1"/>
</dbReference>
<dbReference type="InterPro" id="IPR050130">
    <property type="entry name" value="ClpA_ClpB"/>
</dbReference>
<name>A0A0C9XC08_9AGAR</name>
<dbReference type="Gene3D" id="1.10.8.60">
    <property type="match status" value="1"/>
</dbReference>
<feature type="region of interest" description="Disordered" evidence="8">
    <location>
        <begin position="795"/>
        <end position="829"/>
    </location>
</feature>
<evidence type="ECO:0000256" key="6">
    <source>
        <dbReference type="RuleBase" id="RU004432"/>
    </source>
</evidence>
<proteinExistence type="inferred from homology"/>
<dbReference type="Proteomes" id="UP000054477">
    <property type="component" value="Unassembled WGS sequence"/>
</dbReference>
<evidence type="ECO:0000256" key="2">
    <source>
        <dbReference type="ARBA" id="ARBA00022737"/>
    </source>
</evidence>
<evidence type="ECO:0000256" key="7">
    <source>
        <dbReference type="SAM" id="Coils"/>
    </source>
</evidence>
<evidence type="ECO:0000313" key="11">
    <source>
        <dbReference type="EMBL" id="KIJ98998.1"/>
    </source>
</evidence>
<dbReference type="STRING" id="1095629.A0A0C9XC08"/>
<dbReference type="InterPro" id="IPR041546">
    <property type="entry name" value="ClpA/ClpB_AAA_lid"/>
</dbReference>
<keyword evidence="3 6" id="KW-0547">Nucleotide-binding</keyword>
<dbReference type="InterPro" id="IPR001270">
    <property type="entry name" value="ClpA/B"/>
</dbReference>
<evidence type="ECO:0000256" key="5">
    <source>
        <dbReference type="ARBA" id="ARBA00023186"/>
    </source>
</evidence>
<dbReference type="GO" id="GO:0005759">
    <property type="term" value="C:mitochondrial matrix"/>
    <property type="evidence" value="ECO:0007669"/>
    <property type="project" value="TreeGrafter"/>
</dbReference>
<dbReference type="InterPro" id="IPR003959">
    <property type="entry name" value="ATPase_AAA_core"/>
</dbReference>
<dbReference type="PANTHER" id="PTHR11638:SF176">
    <property type="entry name" value="HEAT SHOCK PROTEIN 78, MITOCHONDRIAL"/>
    <property type="match status" value="1"/>
</dbReference>
<dbReference type="PROSITE" id="PS00870">
    <property type="entry name" value="CLPAB_1"/>
    <property type="match status" value="1"/>
</dbReference>
<dbReference type="GO" id="GO:0005524">
    <property type="term" value="F:ATP binding"/>
    <property type="evidence" value="ECO:0007669"/>
    <property type="project" value="UniProtKB-KW"/>
</dbReference>
<reference evidence="11 12" key="1">
    <citation type="submission" date="2014-04" db="EMBL/GenBank/DDBJ databases">
        <authorList>
            <consortium name="DOE Joint Genome Institute"/>
            <person name="Kuo A."/>
            <person name="Kohler A."/>
            <person name="Nagy L.G."/>
            <person name="Floudas D."/>
            <person name="Copeland A."/>
            <person name="Barry K.W."/>
            <person name="Cichocki N."/>
            <person name="Veneault-Fourrey C."/>
            <person name="LaButti K."/>
            <person name="Lindquist E.A."/>
            <person name="Lipzen A."/>
            <person name="Lundell T."/>
            <person name="Morin E."/>
            <person name="Murat C."/>
            <person name="Sun H."/>
            <person name="Tunlid A."/>
            <person name="Henrissat B."/>
            <person name="Grigoriev I.V."/>
            <person name="Hibbett D.S."/>
            <person name="Martin F."/>
            <person name="Nordberg H.P."/>
            <person name="Cantor M.N."/>
            <person name="Hua S.X."/>
        </authorList>
    </citation>
    <scope>NUCLEOTIDE SEQUENCE [LARGE SCALE GENOMIC DNA]</scope>
    <source>
        <strain evidence="11 12">LaAM-08-1</strain>
    </source>
</reference>
<dbReference type="FunFam" id="3.40.50.300:FF:000010">
    <property type="entry name" value="Chaperone clpB 1, putative"/>
    <property type="match status" value="1"/>
</dbReference>
<dbReference type="InterPro" id="IPR027417">
    <property type="entry name" value="P-loop_NTPase"/>
</dbReference>
<evidence type="ECO:0000259" key="9">
    <source>
        <dbReference type="SMART" id="SM00382"/>
    </source>
</evidence>
<dbReference type="GO" id="GO:0016887">
    <property type="term" value="F:ATP hydrolysis activity"/>
    <property type="evidence" value="ECO:0007669"/>
    <property type="project" value="InterPro"/>
</dbReference>
<evidence type="ECO:0000313" key="12">
    <source>
        <dbReference type="Proteomes" id="UP000054477"/>
    </source>
</evidence>